<protein>
    <submittedName>
        <fullName evidence="1">Uncharacterized protein</fullName>
    </submittedName>
</protein>
<sequence length="115" mass="12534">MEPISNAYFNFSSGHQAMSSKGFIKTQRKVSISNTNEAIKKSLVILMHNISPSHQGIIGYSSSQYSSKAGGSFSKDIQEEVPKNLPSVNAPSIHLHNHIRSIQSGVIKTCILIHA</sequence>
<comment type="caution">
    <text evidence="1">The sequence shown here is derived from an EMBL/GenBank/DDBJ whole genome shotgun (WGS) entry which is preliminary data.</text>
</comment>
<evidence type="ECO:0000313" key="1">
    <source>
        <dbReference type="EMBL" id="MBW0487018.1"/>
    </source>
</evidence>
<accession>A0A9Q3CQD3</accession>
<dbReference type="EMBL" id="AVOT02008925">
    <property type="protein sequence ID" value="MBW0487018.1"/>
    <property type="molecule type" value="Genomic_DNA"/>
</dbReference>
<reference evidence="1" key="1">
    <citation type="submission" date="2021-03" db="EMBL/GenBank/DDBJ databases">
        <title>Draft genome sequence of rust myrtle Austropuccinia psidii MF-1, a brazilian biotype.</title>
        <authorList>
            <person name="Quecine M.C."/>
            <person name="Pachon D.M.R."/>
            <person name="Bonatelli M.L."/>
            <person name="Correr F.H."/>
            <person name="Franceschini L.M."/>
            <person name="Leite T.F."/>
            <person name="Margarido G.R.A."/>
            <person name="Almeida C.A."/>
            <person name="Ferrarezi J.A."/>
            <person name="Labate C.A."/>
        </authorList>
    </citation>
    <scope>NUCLEOTIDE SEQUENCE</scope>
    <source>
        <strain evidence="1">MF-1</strain>
    </source>
</reference>
<dbReference type="Proteomes" id="UP000765509">
    <property type="component" value="Unassembled WGS sequence"/>
</dbReference>
<name>A0A9Q3CQD3_9BASI</name>
<organism evidence="1 2">
    <name type="scientific">Austropuccinia psidii MF-1</name>
    <dbReference type="NCBI Taxonomy" id="1389203"/>
    <lineage>
        <taxon>Eukaryota</taxon>
        <taxon>Fungi</taxon>
        <taxon>Dikarya</taxon>
        <taxon>Basidiomycota</taxon>
        <taxon>Pucciniomycotina</taxon>
        <taxon>Pucciniomycetes</taxon>
        <taxon>Pucciniales</taxon>
        <taxon>Sphaerophragmiaceae</taxon>
        <taxon>Austropuccinia</taxon>
    </lineage>
</organism>
<gene>
    <name evidence="1" type="ORF">O181_026733</name>
</gene>
<keyword evidence="2" id="KW-1185">Reference proteome</keyword>
<dbReference type="AlphaFoldDB" id="A0A9Q3CQD3"/>
<proteinExistence type="predicted"/>
<evidence type="ECO:0000313" key="2">
    <source>
        <dbReference type="Proteomes" id="UP000765509"/>
    </source>
</evidence>